<dbReference type="InterPro" id="IPR029058">
    <property type="entry name" value="AB_hydrolase_fold"/>
</dbReference>
<reference evidence="2 3" key="1">
    <citation type="submission" date="2014-03" db="EMBL/GenBank/DDBJ databases">
        <title>Genome Sequence of Streptomyces wadayamensis A23 strain, an endophytic actinobacteria from Citrus reticulata.</title>
        <authorList>
            <person name="de Oliveira L.G."/>
            <person name="Tormet G.D."/>
            <person name="Marcon J."/>
            <person name="Samborsky M."/>
            <person name="Araujo W.L."/>
            <person name="de Azevedo J.L."/>
        </authorList>
    </citation>
    <scope>NUCLEOTIDE SEQUENCE [LARGE SCALE GENOMIC DNA]</scope>
    <source>
        <strain evidence="2 3">A23</strain>
    </source>
</reference>
<keyword evidence="3" id="KW-1185">Reference proteome</keyword>
<evidence type="ECO:0008006" key="4">
    <source>
        <dbReference type="Google" id="ProtNLM"/>
    </source>
</evidence>
<gene>
    <name evidence="2" type="ORF">DC60_30585</name>
</gene>
<dbReference type="Proteomes" id="UP000027443">
    <property type="component" value="Unassembled WGS sequence"/>
</dbReference>
<feature type="region of interest" description="Disordered" evidence="1">
    <location>
        <begin position="257"/>
        <end position="328"/>
    </location>
</feature>
<proteinExistence type="predicted"/>
<protein>
    <recommendedName>
        <fullName evidence="4">Alpha/beta hydrolase</fullName>
    </recommendedName>
</protein>
<accession>A0ABR4SER9</accession>
<name>A0ABR4SER9_9ACTN</name>
<evidence type="ECO:0000256" key="1">
    <source>
        <dbReference type="SAM" id="MobiDB-lite"/>
    </source>
</evidence>
<dbReference type="RefSeq" id="WP_241780165.1">
    <property type="nucleotide sequence ID" value="NZ_JHDU01000005.1"/>
</dbReference>
<organism evidence="2 3">
    <name type="scientific">Streptomyces wadayamensis</name>
    <dbReference type="NCBI Taxonomy" id="141454"/>
    <lineage>
        <taxon>Bacteria</taxon>
        <taxon>Bacillati</taxon>
        <taxon>Actinomycetota</taxon>
        <taxon>Actinomycetes</taxon>
        <taxon>Kitasatosporales</taxon>
        <taxon>Streptomycetaceae</taxon>
        <taxon>Streptomyces</taxon>
    </lineage>
</organism>
<sequence>MPSATLHDGTRLGYEIHGSGPAVLLPVDPVPKEGARAEELRRWGMDPALGRTLADGLGDAFQVIAFDYEGHRMNHPAAALTPDHLAADLLAVADAAGAGRFAYYGYSWLALAGLQLALRTDRLAALAMGGFPPLGGPYAQMLQVTAAAHAMAQRPKDPAGSGEGGEYDWSSVEIAADGAQTAQFLGLYQSLTGFDETAAQSRIGCPRLCFAGSADVIPYGPEWGGVTVDMAGPLTRDRARLEAAGWQVRVLDGLDQHRRHATRRGPARAQALADRGVRGLKAPPPRQRRRLTGPAPGERSPAAAGRPRTRSGTAHSRTRGTAPGGRGP</sequence>
<dbReference type="SUPFAM" id="SSF53474">
    <property type="entry name" value="alpha/beta-Hydrolases"/>
    <property type="match status" value="1"/>
</dbReference>
<comment type="caution">
    <text evidence="2">The sequence shown here is derived from an EMBL/GenBank/DDBJ whole genome shotgun (WGS) entry which is preliminary data.</text>
</comment>
<feature type="compositionally biased region" description="Basic residues" evidence="1">
    <location>
        <begin position="257"/>
        <end position="266"/>
    </location>
</feature>
<dbReference type="Gene3D" id="3.40.50.1820">
    <property type="entry name" value="alpha/beta hydrolase"/>
    <property type="match status" value="1"/>
</dbReference>
<evidence type="ECO:0000313" key="2">
    <source>
        <dbReference type="EMBL" id="KDR64074.1"/>
    </source>
</evidence>
<dbReference type="EMBL" id="JHDU01000005">
    <property type="protein sequence ID" value="KDR64074.1"/>
    <property type="molecule type" value="Genomic_DNA"/>
</dbReference>
<evidence type="ECO:0000313" key="3">
    <source>
        <dbReference type="Proteomes" id="UP000027443"/>
    </source>
</evidence>